<keyword evidence="2" id="KW-1133">Transmembrane helix</keyword>
<gene>
    <name evidence="3" type="ORF">K452DRAFT_162003</name>
</gene>
<evidence type="ECO:0000256" key="2">
    <source>
        <dbReference type="SAM" id="Phobius"/>
    </source>
</evidence>
<proteinExistence type="predicted"/>
<feature type="transmembrane region" description="Helical" evidence="2">
    <location>
        <begin position="192"/>
        <end position="209"/>
    </location>
</feature>
<keyword evidence="2" id="KW-0472">Membrane</keyword>
<protein>
    <submittedName>
        <fullName evidence="3">Uncharacterized protein</fullName>
    </submittedName>
</protein>
<feature type="region of interest" description="Disordered" evidence="1">
    <location>
        <begin position="70"/>
        <end position="159"/>
    </location>
</feature>
<accession>A0A6A6BIF1</accession>
<keyword evidence="2" id="KW-0812">Transmembrane</keyword>
<evidence type="ECO:0000313" key="4">
    <source>
        <dbReference type="Proteomes" id="UP000799438"/>
    </source>
</evidence>
<organism evidence="3 4">
    <name type="scientific">Aplosporella prunicola CBS 121167</name>
    <dbReference type="NCBI Taxonomy" id="1176127"/>
    <lineage>
        <taxon>Eukaryota</taxon>
        <taxon>Fungi</taxon>
        <taxon>Dikarya</taxon>
        <taxon>Ascomycota</taxon>
        <taxon>Pezizomycotina</taxon>
        <taxon>Dothideomycetes</taxon>
        <taxon>Dothideomycetes incertae sedis</taxon>
        <taxon>Botryosphaeriales</taxon>
        <taxon>Aplosporellaceae</taxon>
        <taxon>Aplosporella</taxon>
    </lineage>
</organism>
<feature type="compositionally biased region" description="Low complexity" evidence="1">
    <location>
        <begin position="31"/>
        <end position="44"/>
    </location>
</feature>
<dbReference type="EMBL" id="ML995481">
    <property type="protein sequence ID" value="KAF2143776.1"/>
    <property type="molecule type" value="Genomic_DNA"/>
</dbReference>
<dbReference type="Proteomes" id="UP000799438">
    <property type="component" value="Unassembled WGS sequence"/>
</dbReference>
<reference evidence="3" key="1">
    <citation type="journal article" date="2020" name="Stud. Mycol.">
        <title>101 Dothideomycetes genomes: a test case for predicting lifestyles and emergence of pathogens.</title>
        <authorList>
            <person name="Haridas S."/>
            <person name="Albert R."/>
            <person name="Binder M."/>
            <person name="Bloem J."/>
            <person name="Labutti K."/>
            <person name="Salamov A."/>
            <person name="Andreopoulos B."/>
            <person name="Baker S."/>
            <person name="Barry K."/>
            <person name="Bills G."/>
            <person name="Bluhm B."/>
            <person name="Cannon C."/>
            <person name="Castanera R."/>
            <person name="Culley D."/>
            <person name="Daum C."/>
            <person name="Ezra D."/>
            <person name="Gonzalez J."/>
            <person name="Henrissat B."/>
            <person name="Kuo A."/>
            <person name="Liang C."/>
            <person name="Lipzen A."/>
            <person name="Lutzoni F."/>
            <person name="Magnuson J."/>
            <person name="Mondo S."/>
            <person name="Nolan M."/>
            <person name="Ohm R."/>
            <person name="Pangilinan J."/>
            <person name="Park H.-J."/>
            <person name="Ramirez L."/>
            <person name="Alfaro M."/>
            <person name="Sun H."/>
            <person name="Tritt A."/>
            <person name="Yoshinaga Y."/>
            <person name="Zwiers L.-H."/>
            <person name="Turgeon B."/>
            <person name="Goodwin S."/>
            <person name="Spatafora J."/>
            <person name="Crous P."/>
            <person name="Grigoriev I."/>
        </authorList>
    </citation>
    <scope>NUCLEOTIDE SEQUENCE</scope>
    <source>
        <strain evidence="3">CBS 121167</strain>
    </source>
</reference>
<name>A0A6A6BIF1_9PEZI</name>
<dbReference type="RefSeq" id="XP_033399488.1">
    <property type="nucleotide sequence ID" value="XM_033535678.1"/>
</dbReference>
<sequence>MVWIQQTEKKVSLHKPNDVACSLLPRRRPTLKTTSRSRSTSRTTETVPAYVVGRARGLYPAVQYEANPRNGAEQNRAPRHAVHHPAASPSSHSISSIISSTHTITTSTPHHTRANGSNVPTHKAATPQARAGSVSKGDPGGLRARRYTPRGSQDDGPERPAQFHFNLWRGDAFFGAAFFVFGTAWLPCRLALPYFALICFGVGVGYEGMR</sequence>
<dbReference type="AlphaFoldDB" id="A0A6A6BIF1"/>
<dbReference type="GeneID" id="54293174"/>
<keyword evidence="4" id="KW-1185">Reference proteome</keyword>
<feature type="region of interest" description="Disordered" evidence="1">
    <location>
        <begin position="25"/>
        <end position="46"/>
    </location>
</feature>
<feature type="compositionally biased region" description="Low complexity" evidence="1">
    <location>
        <begin position="84"/>
        <end position="109"/>
    </location>
</feature>
<evidence type="ECO:0000256" key="1">
    <source>
        <dbReference type="SAM" id="MobiDB-lite"/>
    </source>
</evidence>
<evidence type="ECO:0000313" key="3">
    <source>
        <dbReference type="EMBL" id="KAF2143776.1"/>
    </source>
</evidence>